<dbReference type="PROSITE" id="PS51885">
    <property type="entry name" value="NEPRILYSIN"/>
    <property type="match status" value="1"/>
</dbReference>
<evidence type="ECO:0000259" key="9">
    <source>
        <dbReference type="Pfam" id="PF05649"/>
    </source>
</evidence>
<evidence type="ECO:0000256" key="3">
    <source>
        <dbReference type="ARBA" id="ARBA00022670"/>
    </source>
</evidence>
<accession>A0AAQ4EGG8</accession>
<reference evidence="10 11" key="1">
    <citation type="journal article" date="2023" name="Arcadia Sci">
        <title>De novo assembly of a long-read Amblyomma americanum tick genome.</title>
        <authorList>
            <person name="Chou S."/>
            <person name="Poskanzer K.E."/>
            <person name="Rollins M."/>
            <person name="Thuy-Boun P.S."/>
        </authorList>
    </citation>
    <scope>NUCLEOTIDE SEQUENCE [LARGE SCALE GENOMIC DNA]</scope>
    <source>
        <strain evidence="10">F_SG_1</strain>
        <tissue evidence="10">Salivary glands</tissue>
    </source>
</reference>
<dbReference type="EMBL" id="JARKHS020016349">
    <property type="protein sequence ID" value="KAK8773790.1"/>
    <property type="molecule type" value="Genomic_DNA"/>
</dbReference>
<dbReference type="GO" id="GO:0005886">
    <property type="term" value="C:plasma membrane"/>
    <property type="evidence" value="ECO:0007669"/>
    <property type="project" value="TreeGrafter"/>
</dbReference>
<keyword evidence="5" id="KW-0378">Hydrolase</keyword>
<dbReference type="InterPro" id="IPR024079">
    <property type="entry name" value="MetalloPept_cat_dom_sf"/>
</dbReference>
<organism evidence="10 11">
    <name type="scientific">Amblyomma americanum</name>
    <name type="common">Lone star tick</name>
    <dbReference type="NCBI Taxonomy" id="6943"/>
    <lineage>
        <taxon>Eukaryota</taxon>
        <taxon>Metazoa</taxon>
        <taxon>Ecdysozoa</taxon>
        <taxon>Arthropoda</taxon>
        <taxon>Chelicerata</taxon>
        <taxon>Arachnida</taxon>
        <taxon>Acari</taxon>
        <taxon>Parasitiformes</taxon>
        <taxon>Ixodida</taxon>
        <taxon>Ixodoidea</taxon>
        <taxon>Ixodidae</taxon>
        <taxon>Amblyomminae</taxon>
        <taxon>Amblyomma</taxon>
    </lineage>
</organism>
<dbReference type="Gene3D" id="3.40.390.10">
    <property type="entry name" value="Collagenase (Catalytic Domain)"/>
    <property type="match status" value="1"/>
</dbReference>
<keyword evidence="11" id="KW-1185">Reference proteome</keyword>
<dbReference type="AlphaFoldDB" id="A0AAQ4EGG8"/>
<dbReference type="SUPFAM" id="SSF55486">
    <property type="entry name" value="Metalloproteases ('zincins'), catalytic domain"/>
    <property type="match status" value="1"/>
</dbReference>
<evidence type="ECO:0000256" key="1">
    <source>
        <dbReference type="ARBA" id="ARBA00001947"/>
    </source>
</evidence>
<dbReference type="Proteomes" id="UP001321473">
    <property type="component" value="Unassembled WGS sequence"/>
</dbReference>
<dbReference type="PRINTS" id="PR00786">
    <property type="entry name" value="NEPRILYSIN"/>
</dbReference>
<sequence length="495" mass="56527">MNLPVDACYDFHSYVCGGWENQQEVPIYKGNFGIYDMLADKVKTTIQNILAGIVPSFTNQNITDKVGIIFNACMEFENTEDRPDGLVNVLNSYGLGDWPMLENTTTNATDMLLKTGIIGMFDLFVQRDSQNSTSHVIQICQPSMFTAPDDEYKEAMKQAALLINPDINETDFMEYIERVVALRTSAQNIPLLELLNKEFSKVNINLTENDVVQLHPLNYYEAVDEFMPTFDPTTMFNYAGVRVISTFGEQASKNFRSAFPLHLANYPRGERSVVCADIIRNKLPAISSYLYEQRCFNASVKQEVGDIARRIKDSFSEMFQSSSWIDNTTKTALLDEVEQNYKLYKDIPYIPINATFVEMLHNITERGYRRNLKKLREPNEEREFSSSIGAFYDLQENAVVIPWGLLQHPIYQYGLPLSLNYGGIGGIIGHAISRAFDAKDITMSLAENLTRSEFHNRTQCFVTQYDSFPYFLFGMRSYFVKRFGTSSRLNFKAAT</sequence>
<evidence type="ECO:0000259" key="8">
    <source>
        <dbReference type="Pfam" id="PF01431"/>
    </source>
</evidence>
<dbReference type="InterPro" id="IPR018497">
    <property type="entry name" value="Peptidase_M13_C"/>
</dbReference>
<evidence type="ECO:0000313" key="11">
    <source>
        <dbReference type="Proteomes" id="UP001321473"/>
    </source>
</evidence>
<comment type="similarity">
    <text evidence="2">Belongs to the peptidase M13 family.</text>
</comment>
<evidence type="ECO:0000256" key="6">
    <source>
        <dbReference type="ARBA" id="ARBA00022833"/>
    </source>
</evidence>
<dbReference type="Pfam" id="PF01431">
    <property type="entry name" value="Peptidase_M13"/>
    <property type="match status" value="1"/>
</dbReference>
<protein>
    <recommendedName>
        <fullName evidence="12">M13 family peptidase</fullName>
    </recommendedName>
</protein>
<keyword evidence="7" id="KW-0482">Metalloprotease</keyword>
<gene>
    <name evidence="10" type="ORF">V5799_011678</name>
</gene>
<dbReference type="Gene3D" id="1.10.1380.10">
    <property type="entry name" value="Neutral endopeptidase , domain2"/>
    <property type="match status" value="1"/>
</dbReference>
<feature type="domain" description="Peptidase M13 C-terminal" evidence="8">
    <location>
        <begin position="390"/>
        <end position="469"/>
    </location>
</feature>
<dbReference type="PANTHER" id="PTHR11733:SF237">
    <property type="entry name" value="NEPRILYSIN-LIKE 4"/>
    <property type="match status" value="1"/>
</dbReference>
<evidence type="ECO:0000313" key="10">
    <source>
        <dbReference type="EMBL" id="KAK8773790.1"/>
    </source>
</evidence>
<dbReference type="Pfam" id="PF05649">
    <property type="entry name" value="Peptidase_M13_N"/>
    <property type="match status" value="2"/>
</dbReference>
<evidence type="ECO:0000256" key="7">
    <source>
        <dbReference type="ARBA" id="ARBA00023049"/>
    </source>
</evidence>
<name>A0AAQ4EGG8_AMBAM</name>
<keyword evidence="6" id="KW-0862">Zinc</keyword>
<dbReference type="InterPro" id="IPR042089">
    <property type="entry name" value="Peptidase_M13_dom_2"/>
</dbReference>
<evidence type="ECO:0000256" key="4">
    <source>
        <dbReference type="ARBA" id="ARBA00022723"/>
    </source>
</evidence>
<dbReference type="PANTHER" id="PTHR11733">
    <property type="entry name" value="ZINC METALLOPROTEASE FAMILY M13 NEPRILYSIN-RELATED"/>
    <property type="match status" value="1"/>
</dbReference>
<comment type="caution">
    <text evidence="10">The sequence shown here is derived from an EMBL/GenBank/DDBJ whole genome shotgun (WGS) entry which is preliminary data.</text>
</comment>
<feature type="domain" description="Peptidase M13 N-terminal" evidence="9">
    <location>
        <begin position="181"/>
        <end position="335"/>
    </location>
</feature>
<evidence type="ECO:0000256" key="5">
    <source>
        <dbReference type="ARBA" id="ARBA00022801"/>
    </source>
</evidence>
<dbReference type="GO" id="GO:0046872">
    <property type="term" value="F:metal ion binding"/>
    <property type="evidence" value="ECO:0007669"/>
    <property type="project" value="UniProtKB-KW"/>
</dbReference>
<dbReference type="InterPro" id="IPR000718">
    <property type="entry name" value="Peptidase_M13"/>
</dbReference>
<feature type="domain" description="Peptidase M13 N-terminal" evidence="9">
    <location>
        <begin position="8"/>
        <end position="154"/>
    </location>
</feature>
<dbReference type="GO" id="GO:0016485">
    <property type="term" value="P:protein processing"/>
    <property type="evidence" value="ECO:0007669"/>
    <property type="project" value="TreeGrafter"/>
</dbReference>
<keyword evidence="3" id="KW-0645">Protease</keyword>
<dbReference type="InterPro" id="IPR008753">
    <property type="entry name" value="Peptidase_M13_N"/>
</dbReference>
<evidence type="ECO:0000256" key="2">
    <source>
        <dbReference type="ARBA" id="ARBA00007357"/>
    </source>
</evidence>
<proteinExistence type="inferred from homology"/>
<dbReference type="GO" id="GO:0004222">
    <property type="term" value="F:metalloendopeptidase activity"/>
    <property type="evidence" value="ECO:0007669"/>
    <property type="project" value="InterPro"/>
</dbReference>
<evidence type="ECO:0008006" key="12">
    <source>
        <dbReference type="Google" id="ProtNLM"/>
    </source>
</evidence>
<keyword evidence="4" id="KW-0479">Metal-binding</keyword>
<comment type="cofactor">
    <cofactor evidence="1">
        <name>Zn(2+)</name>
        <dbReference type="ChEBI" id="CHEBI:29105"/>
    </cofactor>
</comment>